<dbReference type="AlphaFoldDB" id="A0A9Q1GYR0"/>
<name>A0A9Q1GYR0_9CARY</name>
<dbReference type="InterPro" id="IPR050390">
    <property type="entry name" value="C5-Methyltransferase"/>
</dbReference>
<accession>A0A9Q1GYR0</accession>
<proteinExistence type="predicted"/>
<dbReference type="OrthoDB" id="5376140at2759"/>
<dbReference type="InterPro" id="IPR043151">
    <property type="entry name" value="BAH_sf"/>
</dbReference>
<evidence type="ECO:0000313" key="2">
    <source>
        <dbReference type="Proteomes" id="UP001153076"/>
    </source>
</evidence>
<evidence type="ECO:0000313" key="1">
    <source>
        <dbReference type="EMBL" id="KAJ8427584.1"/>
    </source>
</evidence>
<gene>
    <name evidence="1" type="ORF">Cgig2_006648</name>
</gene>
<reference evidence="1" key="1">
    <citation type="submission" date="2022-04" db="EMBL/GenBank/DDBJ databases">
        <title>Carnegiea gigantea Genome sequencing and assembly v2.</title>
        <authorList>
            <person name="Copetti D."/>
            <person name="Sanderson M.J."/>
            <person name="Burquez A."/>
            <person name="Wojciechowski M.F."/>
        </authorList>
    </citation>
    <scope>NUCLEOTIDE SEQUENCE</scope>
    <source>
        <strain evidence="1">SGP5-SGP5p</strain>
        <tissue evidence="1">Aerial part</tissue>
    </source>
</reference>
<dbReference type="PANTHER" id="PTHR10629">
    <property type="entry name" value="CYTOSINE-SPECIFIC METHYLTRANSFERASE"/>
    <property type="match status" value="1"/>
</dbReference>
<dbReference type="EMBL" id="JAKOGI010001127">
    <property type="protein sequence ID" value="KAJ8427584.1"/>
    <property type="molecule type" value="Genomic_DNA"/>
</dbReference>
<dbReference type="Proteomes" id="UP001153076">
    <property type="component" value="Unassembled WGS sequence"/>
</dbReference>
<keyword evidence="2" id="KW-1185">Reference proteome</keyword>
<dbReference type="GO" id="GO:0003677">
    <property type="term" value="F:DNA binding"/>
    <property type="evidence" value="ECO:0007669"/>
    <property type="project" value="TreeGrafter"/>
</dbReference>
<comment type="caution">
    <text evidence="1">The sequence shown here is derived from an EMBL/GenBank/DDBJ whole genome shotgun (WGS) entry which is preliminary data.</text>
</comment>
<dbReference type="Gene3D" id="2.30.30.490">
    <property type="match status" value="1"/>
</dbReference>
<dbReference type="PANTHER" id="PTHR10629:SF52">
    <property type="entry name" value="DNA (CYTOSINE-5)-METHYLTRANSFERASE 1"/>
    <property type="match status" value="1"/>
</dbReference>
<protein>
    <submittedName>
        <fullName evidence="1">Uncharacterized protein</fullName>
    </submittedName>
</protein>
<dbReference type="GO" id="GO:0005634">
    <property type="term" value="C:nucleus"/>
    <property type="evidence" value="ECO:0007669"/>
    <property type="project" value="TreeGrafter"/>
</dbReference>
<dbReference type="GO" id="GO:0003886">
    <property type="term" value="F:DNA (cytosine-5-)-methyltransferase activity"/>
    <property type="evidence" value="ECO:0007669"/>
    <property type="project" value="TreeGrafter"/>
</dbReference>
<dbReference type="Gene3D" id="3.40.50.150">
    <property type="entry name" value="Vaccinia Virus protein VP39"/>
    <property type="match status" value="1"/>
</dbReference>
<sequence>MLFKESCHHFVVHEHVFFCEHLCDPNSGAVKQLHGNVKCNSPKEKLIGESMARKKSTKGKECKDYSTVMRKYESQKSCLGLLINLLVVSLLGTNNYNVFFSAIELACGNEDDCMRKKLNETVINDIHVDFINWASSCQGILRMNRSNKSAWRKVQYEMILAFLSFANYFWPIYFLSENVINHVIHQRPDIPVSPSFTSGDRLSSEYSGSWSLWCFLIA</sequence>
<dbReference type="GO" id="GO:0044027">
    <property type="term" value="P:negative regulation of gene expression via chromosomal CpG island methylation"/>
    <property type="evidence" value="ECO:0007669"/>
    <property type="project" value="TreeGrafter"/>
</dbReference>
<dbReference type="InterPro" id="IPR029063">
    <property type="entry name" value="SAM-dependent_MTases_sf"/>
</dbReference>
<organism evidence="1 2">
    <name type="scientific">Carnegiea gigantea</name>
    <dbReference type="NCBI Taxonomy" id="171969"/>
    <lineage>
        <taxon>Eukaryota</taxon>
        <taxon>Viridiplantae</taxon>
        <taxon>Streptophyta</taxon>
        <taxon>Embryophyta</taxon>
        <taxon>Tracheophyta</taxon>
        <taxon>Spermatophyta</taxon>
        <taxon>Magnoliopsida</taxon>
        <taxon>eudicotyledons</taxon>
        <taxon>Gunneridae</taxon>
        <taxon>Pentapetalae</taxon>
        <taxon>Caryophyllales</taxon>
        <taxon>Cactineae</taxon>
        <taxon>Cactaceae</taxon>
        <taxon>Cactoideae</taxon>
        <taxon>Echinocereeae</taxon>
        <taxon>Carnegiea</taxon>
    </lineage>
</organism>